<dbReference type="PANTHER" id="PTHR47326:SF1">
    <property type="entry name" value="HTH PSQ-TYPE DOMAIN-CONTAINING PROTEIN"/>
    <property type="match status" value="1"/>
</dbReference>
<dbReference type="AlphaFoldDB" id="A0A067QJP5"/>
<feature type="compositionally biased region" description="Polar residues" evidence="1">
    <location>
        <begin position="153"/>
        <end position="166"/>
    </location>
</feature>
<feature type="region of interest" description="Disordered" evidence="1">
    <location>
        <begin position="121"/>
        <end position="166"/>
    </location>
</feature>
<protein>
    <recommendedName>
        <fullName evidence="2">DUF4817 domain-containing protein</fullName>
    </recommendedName>
</protein>
<gene>
    <name evidence="3" type="ORF">L798_01249</name>
</gene>
<dbReference type="EMBL" id="KK853280">
    <property type="protein sequence ID" value="KDR09045.1"/>
    <property type="molecule type" value="Genomic_DNA"/>
</dbReference>
<dbReference type="InterPro" id="IPR032135">
    <property type="entry name" value="DUF4817"/>
</dbReference>
<dbReference type="Proteomes" id="UP000027135">
    <property type="component" value="Unassembled WGS sequence"/>
</dbReference>
<evidence type="ECO:0000259" key="2">
    <source>
        <dbReference type="Pfam" id="PF16087"/>
    </source>
</evidence>
<reference evidence="3 4" key="1">
    <citation type="journal article" date="2014" name="Nat. Commun.">
        <title>Molecular traces of alternative social organization in a termite genome.</title>
        <authorList>
            <person name="Terrapon N."/>
            <person name="Li C."/>
            <person name="Robertson H.M."/>
            <person name="Ji L."/>
            <person name="Meng X."/>
            <person name="Booth W."/>
            <person name="Chen Z."/>
            <person name="Childers C.P."/>
            <person name="Glastad K.M."/>
            <person name="Gokhale K."/>
            <person name="Gowin J."/>
            <person name="Gronenberg W."/>
            <person name="Hermansen R.A."/>
            <person name="Hu H."/>
            <person name="Hunt B.G."/>
            <person name="Huylmans A.K."/>
            <person name="Khalil S.M."/>
            <person name="Mitchell R.D."/>
            <person name="Munoz-Torres M.C."/>
            <person name="Mustard J.A."/>
            <person name="Pan H."/>
            <person name="Reese J.T."/>
            <person name="Scharf M.E."/>
            <person name="Sun F."/>
            <person name="Vogel H."/>
            <person name="Xiao J."/>
            <person name="Yang W."/>
            <person name="Yang Z."/>
            <person name="Yang Z."/>
            <person name="Zhou J."/>
            <person name="Zhu J."/>
            <person name="Brent C.S."/>
            <person name="Elsik C.G."/>
            <person name="Goodisman M.A."/>
            <person name="Liberles D.A."/>
            <person name="Roe R.M."/>
            <person name="Vargo E.L."/>
            <person name="Vilcinskas A."/>
            <person name="Wang J."/>
            <person name="Bornberg-Bauer E."/>
            <person name="Korb J."/>
            <person name="Zhang G."/>
            <person name="Liebig J."/>
        </authorList>
    </citation>
    <scope>NUCLEOTIDE SEQUENCE [LARGE SCALE GENOMIC DNA]</scope>
    <source>
        <tissue evidence="3">Whole organism</tissue>
    </source>
</reference>
<evidence type="ECO:0000313" key="4">
    <source>
        <dbReference type="Proteomes" id="UP000027135"/>
    </source>
</evidence>
<feature type="domain" description="DUF4817" evidence="2">
    <location>
        <begin position="5"/>
        <end position="58"/>
    </location>
</feature>
<organism evidence="3 4">
    <name type="scientific">Zootermopsis nevadensis</name>
    <name type="common">Dampwood termite</name>
    <dbReference type="NCBI Taxonomy" id="136037"/>
    <lineage>
        <taxon>Eukaryota</taxon>
        <taxon>Metazoa</taxon>
        <taxon>Ecdysozoa</taxon>
        <taxon>Arthropoda</taxon>
        <taxon>Hexapoda</taxon>
        <taxon>Insecta</taxon>
        <taxon>Pterygota</taxon>
        <taxon>Neoptera</taxon>
        <taxon>Polyneoptera</taxon>
        <taxon>Dictyoptera</taxon>
        <taxon>Blattodea</taxon>
        <taxon>Blattoidea</taxon>
        <taxon>Termitoidae</taxon>
        <taxon>Termopsidae</taxon>
        <taxon>Zootermopsis</taxon>
    </lineage>
</organism>
<name>A0A067QJP5_ZOONE</name>
<evidence type="ECO:0000313" key="3">
    <source>
        <dbReference type="EMBL" id="KDR09045.1"/>
    </source>
</evidence>
<dbReference type="PANTHER" id="PTHR47326">
    <property type="entry name" value="TRANSPOSABLE ELEMENT TC3 TRANSPOSASE-LIKE PROTEIN"/>
    <property type="match status" value="1"/>
</dbReference>
<keyword evidence="4" id="KW-1185">Reference proteome</keyword>
<accession>A0A067QJP5</accession>
<sequence length="166" mass="18992">MDKFSLEHRVFLYDTYVKCNSARKCQRKFIRKFPGVRVPHRNTIQNLVNKVRTTGVITDLKPERTRRVLTEEKLDDIAARLEHSPHKTFKRLAEETGVSKSTVRIAAQLLKLRSCETAVVQSLQPDDPDARVPVRPMGPKPSEGVRVLPSSPQPDQSFRHTSPVRQ</sequence>
<dbReference type="InParanoid" id="A0A067QJP5"/>
<proteinExistence type="predicted"/>
<evidence type="ECO:0000256" key="1">
    <source>
        <dbReference type="SAM" id="MobiDB-lite"/>
    </source>
</evidence>
<dbReference type="Pfam" id="PF16087">
    <property type="entry name" value="DUF4817"/>
    <property type="match status" value="1"/>
</dbReference>